<evidence type="ECO:0000313" key="1">
    <source>
        <dbReference type="EMBL" id="ETO16545.1"/>
    </source>
</evidence>
<proteinExistence type="predicted"/>
<keyword evidence="2" id="KW-1185">Reference proteome</keyword>
<accession>X6MTU4</accession>
<feature type="non-terminal residue" evidence="1">
    <location>
        <position position="358"/>
    </location>
</feature>
<organism evidence="1 2">
    <name type="scientific">Reticulomyxa filosa</name>
    <dbReference type="NCBI Taxonomy" id="46433"/>
    <lineage>
        <taxon>Eukaryota</taxon>
        <taxon>Sar</taxon>
        <taxon>Rhizaria</taxon>
        <taxon>Retaria</taxon>
        <taxon>Foraminifera</taxon>
        <taxon>Monothalamids</taxon>
        <taxon>Reticulomyxidae</taxon>
        <taxon>Reticulomyxa</taxon>
    </lineage>
</organism>
<dbReference type="AlphaFoldDB" id="X6MTU4"/>
<comment type="caution">
    <text evidence="1">The sequence shown here is derived from an EMBL/GenBank/DDBJ whole genome shotgun (WGS) entry which is preliminary data.</text>
</comment>
<gene>
    <name evidence="1" type="ORF">RFI_20794</name>
</gene>
<sequence>MNDVKLIFFLRLNQHSSNYNPYCNQLTRPAIGIPEQHQRKTSIIILSIFMFITGVTGRSGVLCRRYLHSLSRSFNMNRVGWKFHVLIKRNRYYSAVSIEICSVKHSIFEQELQSAMKTTEYIIIGGDWNAHLHGWIITSMMWVQYQNHVVITTNRTTKIETWNLRSNKWEQFRLRLKRNIGIKTICINNKPWWSDKSITKASSKIKEQILYAVLVNKETSSVARSDIDKAYLLAEPPQPPKDVDEKHYELVEDDIRFKMVISKPLELNDYFIGVSDIHQNDITKRRSSFFVNLIPSFLLLCESHHIAMNRLGVAFGITHLCLLGSFYIDILPLRDFPIRNTCIRCAFLNNMVAFPASL</sequence>
<dbReference type="Proteomes" id="UP000023152">
    <property type="component" value="Unassembled WGS sequence"/>
</dbReference>
<name>X6MTU4_RETFI</name>
<protein>
    <submittedName>
        <fullName evidence="1">Uncharacterized protein</fullName>
    </submittedName>
</protein>
<evidence type="ECO:0000313" key="2">
    <source>
        <dbReference type="Proteomes" id="UP000023152"/>
    </source>
</evidence>
<reference evidence="1 2" key="1">
    <citation type="journal article" date="2013" name="Curr. Biol.">
        <title>The Genome of the Foraminiferan Reticulomyxa filosa.</title>
        <authorList>
            <person name="Glockner G."/>
            <person name="Hulsmann N."/>
            <person name="Schleicher M."/>
            <person name="Noegel A.A."/>
            <person name="Eichinger L."/>
            <person name="Gallinger C."/>
            <person name="Pawlowski J."/>
            <person name="Sierra R."/>
            <person name="Euteneuer U."/>
            <person name="Pillet L."/>
            <person name="Moustafa A."/>
            <person name="Platzer M."/>
            <person name="Groth M."/>
            <person name="Szafranski K."/>
            <person name="Schliwa M."/>
        </authorList>
    </citation>
    <scope>NUCLEOTIDE SEQUENCE [LARGE SCALE GENOMIC DNA]</scope>
</reference>
<dbReference type="EMBL" id="ASPP01018127">
    <property type="protein sequence ID" value="ETO16545.1"/>
    <property type="molecule type" value="Genomic_DNA"/>
</dbReference>